<name>A0A9W8IGU8_9FUNG</name>
<evidence type="ECO:0000256" key="11">
    <source>
        <dbReference type="ARBA" id="ARBA00023128"/>
    </source>
</evidence>
<dbReference type="GO" id="GO:0005743">
    <property type="term" value="C:mitochondrial inner membrane"/>
    <property type="evidence" value="ECO:0007669"/>
    <property type="project" value="UniProtKB-SubCell"/>
</dbReference>
<keyword evidence="12" id="KW-0472">Membrane</keyword>
<keyword evidence="7" id="KW-0812">Transmembrane</keyword>
<evidence type="ECO:0000256" key="4">
    <source>
        <dbReference type="ARBA" id="ARBA00016392"/>
    </source>
</evidence>
<dbReference type="AlphaFoldDB" id="A0A9W8IGU8"/>
<keyword evidence="11" id="KW-0496">Mitochondrion</keyword>
<comment type="caution">
    <text evidence="13">The sequence shown here is derived from an EMBL/GenBank/DDBJ whole genome shotgun (WGS) entry which is preliminary data.</text>
</comment>
<evidence type="ECO:0000256" key="8">
    <source>
        <dbReference type="ARBA" id="ARBA00022792"/>
    </source>
</evidence>
<evidence type="ECO:0000313" key="13">
    <source>
        <dbReference type="EMBL" id="KAJ2851106.1"/>
    </source>
</evidence>
<evidence type="ECO:0000256" key="12">
    <source>
        <dbReference type="ARBA" id="ARBA00023136"/>
    </source>
</evidence>
<keyword evidence="9" id="KW-0249">Electron transport</keyword>
<evidence type="ECO:0000256" key="9">
    <source>
        <dbReference type="ARBA" id="ARBA00022982"/>
    </source>
</evidence>
<dbReference type="Proteomes" id="UP001139887">
    <property type="component" value="Unassembled WGS sequence"/>
</dbReference>
<reference evidence="13" key="1">
    <citation type="submission" date="2022-07" db="EMBL/GenBank/DDBJ databases">
        <title>Phylogenomic reconstructions and comparative analyses of Kickxellomycotina fungi.</title>
        <authorList>
            <person name="Reynolds N.K."/>
            <person name="Stajich J.E."/>
            <person name="Barry K."/>
            <person name="Grigoriev I.V."/>
            <person name="Crous P."/>
            <person name="Smith M.E."/>
        </authorList>
    </citation>
    <scope>NUCLEOTIDE SEQUENCE</scope>
    <source>
        <strain evidence="13">NRRL 1566</strain>
    </source>
</reference>
<evidence type="ECO:0000256" key="6">
    <source>
        <dbReference type="ARBA" id="ARBA00022660"/>
    </source>
</evidence>
<keyword evidence="6" id="KW-0679">Respiratory chain</keyword>
<dbReference type="InterPro" id="IPR017384">
    <property type="entry name" value="NADH_Ub_cplx-1_asu_su-1"/>
</dbReference>
<comment type="function">
    <text evidence="1">Accessory subunit of the mitochondrial membrane respiratory chain NADH dehydrogenase (Complex I), that is believed not to be involved in catalysis. Complex I functions in the transfer of electrons from NADH to the respiratory chain. The immediate electron acceptor for the enzyme is believed to be ubiquinone.</text>
</comment>
<comment type="subcellular location">
    <subcellularLocation>
        <location evidence="2">Mitochondrion inner membrane</location>
        <topology evidence="2">Single-pass membrane protein</topology>
        <orientation evidence="2">Matrix side</orientation>
    </subcellularLocation>
</comment>
<evidence type="ECO:0000256" key="7">
    <source>
        <dbReference type="ARBA" id="ARBA00022692"/>
    </source>
</evidence>
<evidence type="ECO:0000256" key="3">
    <source>
        <dbReference type="ARBA" id="ARBA00009960"/>
    </source>
</evidence>
<accession>A0A9W8IGU8</accession>
<dbReference type="PANTHER" id="PTHR17098">
    <property type="entry name" value="NADH-UBIQUINONE OXIDOREDUCTASE MWFE SUBUNIT"/>
    <property type="match status" value="1"/>
</dbReference>
<gene>
    <name evidence="13" type="ORF">IWW36_001357</name>
</gene>
<keyword evidence="14" id="KW-1185">Reference proteome</keyword>
<evidence type="ECO:0000256" key="10">
    <source>
        <dbReference type="ARBA" id="ARBA00022989"/>
    </source>
</evidence>
<keyword evidence="10" id="KW-1133">Transmembrane helix</keyword>
<evidence type="ECO:0000256" key="5">
    <source>
        <dbReference type="ARBA" id="ARBA00022448"/>
    </source>
</evidence>
<dbReference type="EMBL" id="JANBUW010000017">
    <property type="protein sequence ID" value="KAJ2851106.1"/>
    <property type="molecule type" value="Genomic_DNA"/>
</dbReference>
<evidence type="ECO:0000256" key="2">
    <source>
        <dbReference type="ARBA" id="ARBA00004298"/>
    </source>
</evidence>
<evidence type="ECO:0000256" key="1">
    <source>
        <dbReference type="ARBA" id="ARBA00003195"/>
    </source>
</evidence>
<comment type="similarity">
    <text evidence="3">Belongs to the complex I NDUFA1 subunit family.</text>
</comment>
<keyword evidence="8" id="KW-0999">Mitochondrion inner membrane</keyword>
<dbReference type="PANTHER" id="PTHR17098:SF2">
    <property type="entry name" value="NADH DEHYDROGENASE [UBIQUINONE] 1 ALPHA SUBCOMPLEX SUBUNIT 1"/>
    <property type="match status" value="1"/>
</dbReference>
<sequence length="77" mass="8876">MSAMFVVTGTGIQYAQNKRNEGKAIRYSIDHWDQKMMERDKQLTGSKRGQTDNPVAPPEFKVNSAWKVYKSLRNDII</sequence>
<evidence type="ECO:0000313" key="14">
    <source>
        <dbReference type="Proteomes" id="UP001139887"/>
    </source>
</evidence>
<keyword evidence="5" id="KW-0813">Transport</keyword>
<dbReference type="Pfam" id="PF15879">
    <property type="entry name" value="MWFE"/>
    <property type="match status" value="1"/>
</dbReference>
<organism evidence="13 14">
    <name type="scientific">Coemansia brasiliensis</name>
    <dbReference type="NCBI Taxonomy" id="2650707"/>
    <lineage>
        <taxon>Eukaryota</taxon>
        <taxon>Fungi</taxon>
        <taxon>Fungi incertae sedis</taxon>
        <taxon>Zoopagomycota</taxon>
        <taxon>Kickxellomycotina</taxon>
        <taxon>Kickxellomycetes</taxon>
        <taxon>Kickxellales</taxon>
        <taxon>Kickxellaceae</taxon>
        <taxon>Coemansia</taxon>
    </lineage>
</organism>
<dbReference type="OrthoDB" id="1920692at2759"/>
<protein>
    <recommendedName>
        <fullName evidence="4">NADH dehydrogenase [ubiquinone] 1 alpha subcomplex subunit 1</fullName>
    </recommendedName>
</protein>
<proteinExistence type="inferred from homology"/>